<sequence>MPKASKPTRTTKPPPKPVLSSATKAARRQRVQEYKSAKASALAPAAPRKGPRYHDKDKDDADNENADDDDADDADDANDSDNVEDSNGEDNRKNNEGAYVGPVPYKSACGKFAFIPDEAGENIKHTVLNRPEGDLKRLDKLMELDGPGNRALWKASRYSTVRTVSHHVACNIPKCTYYKLTDEQRVNIKVQVRKSYPILHRYCGDWGLNEMIMRALTNERDLHARIEKAGGPAAWSEKLKMQREAKKAGATGKDKGKAVSKRAPEVTSADAPTNDDQPSLVLESPPRKQKATGAFKDSSRSRKTQQTGLEDL</sequence>
<reference evidence="2" key="1">
    <citation type="submission" date="2021-01" db="EMBL/GenBank/DDBJ databases">
        <authorList>
            <person name="Kaushik A."/>
        </authorList>
    </citation>
    <scope>NUCLEOTIDE SEQUENCE</scope>
    <source>
        <strain evidence="2">AG3-1AP</strain>
    </source>
</reference>
<feature type="compositionally biased region" description="Low complexity" evidence="1">
    <location>
        <begin position="37"/>
        <end position="47"/>
    </location>
</feature>
<feature type="region of interest" description="Disordered" evidence="1">
    <location>
        <begin position="243"/>
        <end position="312"/>
    </location>
</feature>
<feature type="compositionally biased region" description="Low complexity" evidence="1">
    <location>
        <begin position="1"/>
        <end position="11"/>
    </location>
</feature>
<evidence type="ECO:0000313" key="2">
    <source>
        <dbReference type="EMBL" id="CAE6438307.1"/>
    </source>
</evidence>
<gene>
    <name evidence="2" type="ORF">RDB_LOCUS50905</name>
</gene>
<proteinExistence type="predicted"/>
<accession>A0A8H2XYP9</accession>
<organism evidence="2 3">
    <name type="scientific">Rhizoctonia solani</name>
    <dbReference type="NCBI Taxonomy" id="456999"/>
    <lineage>
        <taxon>Eukaryota</taxon>
        <taxon>Fungi</taxon>
        <taxon>Dikarya</taxon>
        <taxon>Basidiomycota</taxon>
        <taxon>Agaricomycotina</taxon>
        <taxon>Agaricomycetes</taxon>
        <taxon>Cantharellales</taxon>
        <taxon>Ceratobasidiaceae</taxon>
        <taxon>Rhizoctonia</taxon>
    </lineage>
</organism>
<evidence type="ECO:0000256" key="1">
    <source>
        <dbReference type="SAM" id="MobiDB-lite"/>
    </source>
</evidence>
<feature type="region of interest" description="Disordered" evidence="1">
    <location>
        <begin position="1"/>
        <end position="100"/>
    </location>
</feature>
<feature type="compositionally biased region" description="Basic and acidic residues" evidence="1">
    <location>
        <begin position="243"/>
        <end position="257"/>
    </location>
</feature>
<dbReference type="EMBL" id="CAJMWV010001475">
    <property type="protein sequence ID" value="CAE6438307.1"/>
    <property type="molecule type" value="Genomic_DNA"/>
</dbReference>
<evidence type="ECO:0000313" key="3">
    <source>
        <dbReference type="Proteomes" id="UP000663831"/>
    </source>
</evidence>
<comment type="caution">
    <text evidence="2">The sequence shown here is derived from an EMBL/GenBank/DDBJ whole genome shotgun (WGS) entry which is preliminary data.</text>
</comment>
<name>A0A8H2XYP9_9AGAM</name>
<feature type="compositionally biased region" description="Acidic residues" evidence="1">
    <location>
        <begin position="60"/>
        <end position="88"/>
    </location>
</feature>
<dbReference type="Proteomes" id="UP000663831">
    <property type="component" value="Unassembled WGS sequence"/>
</dbReference>
<protein>
    <submittedName>
        <fullName evidence="2">Uncharacterized protein</fullName>
    </submittedName>
</protein>
<dbReference type="AlphaFoldDB" id="A0A8H2XYP9"/>